<protein>
    <submittedName>
        <fullName evidence="12">Acyl-CoA dehydrogenase family protein</fullName>
    </submittedName>
</protein>
<dbReference type="FunFam" id="2.40.110.10:FF:000001">
    <property type="entry name" value="Acyl-CoA dehydrogenase, mitochondrial"/>
    <property type="match status" value="1"/>
</dbReference>
<dbReference type="Pfam" id="PF00441">
    <property type="entry name" value="Acyl-CoA_dh_1"/>
    <property type="match status" value="1"/>
</dbReference>
<dbReference type="PROSITE" id="PS00073">
    <property type="entry name" value="ACYL_COA_DH_2"/>
    <property type="match status" value="1"/>
</dbReference>
<dbReference type="Gene3D" id="1.20.140.10">
    <property type="entry name" value="Butyryl-CoA Dehydrogenase, subunit A, domain 3"/>
    <property type="match status" value="1"/>
</dbReference>
<evidence type="ECO:0000259" key="11">
    <source>
        <dbReference type="Pfam" id="PF02771"/>
    </source>
</evidence>
<evidence type="ECO:0000256" key="6">
    <source>
        <dbReference type="ARBA" id="ARBA00022827"/>
    </source>
</evidence>
<keyword evidence="4" id="KW-0101">Branched-chain amino acid catabolism</keyword>
<comment type="similarity">
    <text evidence="3 8">Belongs to the acyl-CoA dehydrogenase family.</text>
</comment>
<organism evidence="12 13">
    <name type="scientific">Candidatus Desulfacyla euxinica</name>
    <dbReference type="NCBI Taxonomy" id="2841693"/>
    <lineage>
        <taxon>Bacteria</taxon>
        <taxon>Deltaproteobacteria</taxon>
        <taxon>Candidatus Desulfacyla</taxon>
    </lineage>
</organism>
<dbReference type="AlphaFoldDB" id="A0A8J6T5H1"/>
<reference evidence="12 13" key="1">
    <citation type="submission" date="2020-08" db="EMBL/GenBank/DDBJ databases">
        <title>Bridging the membrane lipid divide: bacteria of the FCB group superphylum have the potential to synthesize archaeal ether lipids.</title>
        <authorList>
            <person name="Villanueva L."/>
            <person name="Von Meijenfeldt F.A.B."/>
            <person name="Westbye A.B."/>
            <person name="Yadav S."/>
            <person name="Hopmans E.C."/>
            <person name="Dutilh B.E."/>
            <person name="Sinninghe Damste J.S."/>
        </authorList>
    </citation>
    <scope>NUCLEOTIDE SEQUENCE [LARGE SCALE GENOMIC DNA]</scope>
    <source>
        <strain evidence="12">NIOZ-UU27</strain>
    </source>
</reference>
<dbReference type="EMBL" id="JACNJD010000389">
    <property type="protein sequence ID" value="MBC8179465.1"/>
    <property type="molecule type" value="Genomic_DNA"/>
</dbReference>
<evidence type="ECO:0000256" key="3">
    <source>
        <dbReference type="ARBA" id="ARBA00009347"/>
    </source>
</evidence>
<evidence type="ECO:0000259" key="9">
    <source>
        <dbReference type="Pfam" id="PF00441"/>
    </source>
</evidence>
<dbReference type="Gene3D" id="1.10.540.10">
    <property type="entry name" value="Acyl-CoA dehydrogenase/oxidase, N-terminal domain"/>
    <property type="match status" value="1"/>
</dbReference>
<evidence type="ECO:0000256" key="2">
    <source>
        <dbReference type="ARBA" id="ARBA00005109"/>
    </source>
</evidence>
<dbReference type="PANTHER" id="PTHR43884:SF12">
    <property type="entry name" value="ISOVALERYL-COA DEHYDROGENASE, MITOCHONDRIAL-RELATED"/>
    <property type="match status" value="1"/>
</dbReference>
<comment type="cofactor">
    <cofactor evidence="1 8">
        <name>FAD</name>
        <dbReference type="ChEBI" id="CHEBI:57692"/>
    </cofactor>
</comment>
<dbReference type="Pfam" id="PF02770">
    <property type="entry name" value="Acyl-CoA_dh_M"/>
    <property type="match status" value="1"/>
</dbReference>
<dbReference type="FunFam" id="1.20.140.10:FF:000001">
    <property type="entry name" value="Acyl-CoA dehydrogenase"/>
    <property type="match status" value="1"/>
</dbReference>
<dbReference type="InterPro" id="IPR006089">
    <property type="entry name" value="Acyl-CoA_DH_CS"/>
</dbReference>
<sequence length="381" mass="42284">MIDFEVTEENRIFRHAIQDFAQKEIAPLVDEAEATHTFPIQLFRKMGEQGFLCPRYPVELGGGGGDKITECIMVEEINRVNAGIAAALMAQSGLATQPIYRYGSDEQKQKFLIPAIEGKKIGAFGLTEPNVGSDAASIQTRAVRQGDVYLINGTKMFITNGPICDYVIVAAYTDPTKRGVGINLFIVEKNTPGFTVSRKLDKVGNRSAETGELIFEDCAVPVANMIGEKEGGGFDQLADTLISGRITYGARCTGTAQAAYDLTAQYAKERIQFGKPIVKFQNTRFKLAEMATHIDIMRSYTYRVARMYDQGKNVRKEAAMVKLFTADIVQKVLADSMQIHGGYGYMMEYPIQRLWRDGRLYTVTEGTSEIQRMIIAKELGL</sequence>
<dbReference type="FunFam" id="1.10.540.10:FF:000002">
    <property type="entry name" value="Acyl-CoA dehydrogenase FadE19"/>
    <property type="match status" value="1"/>
</dbReference>
<feature type="domain" description="Acyl-CoA dehydrogenase/oxidase C-terminal" evidence="9">
    <location>
        <begin position="231"/>
        <end position="379"/>
    </location>
</feature>
<dbReference type="Pfam" id="PF02771">
    <property type="entry name" value="Acyl-CoA_dh_N"/>
    <property type="match status" value="1"/>
</dbReference>
<dbReference type="InterPro" id="IPR006091">
    <property type="entry name" value="Acyl-CoA_Oxase/DH_mid-dom"/>
</dbReference>
<evidence type="ECO:0000256" key="7">
    <source>
        <dbReference type="ARBA" id="ARBA00023002"/>
    </source>
</evidence>
<name>A0A8J6T5H1_9DELT</name>
<dbReference type="InterPro" id="IPR009075">
    <property type="entry name" value="AcylCo_DH/oxidase_C"/>
</dbReference>
<accession>A0A8J6T5H1</accession>
<evidence type="ECO:0000313" key="12">
    <source>
        <dbReference type="EMBL" id="MBC8179465.1"/>
    </source>
</evidence>
<dbReference type="Proteomes" id="UP000650524">
    <property type="component" value="Unassembled WGS sequence"/>
</dbReference>
<evidence type="ECO:0000256" key="1">
    <source>
        <dbReference type="ARBA" id="ARBA00001974"/>
    </source>
</evidence>
<dbReference type="SUPFAM" id="SSF56645">
    <property type="entry name" value="Acyl-CoA dehydrogenase NM domain-like"/>
    <property type="match status" value="1"/>
</dbReference>
<proteinExistence type="inferred from homology"/>
<dbReference type="InterPro" id="IPR037069">
    <property type="entry name" value="AcylCoA_DH/ox_N_sf"/>
</dbReference>
<dbReference type="GO" id="GO:0009083">
    <property type="term" value="P:branched-chain amino acid catabolic process"/>
    <property type="evidence" value="ECO:0007669"/>
    <property type="project" value="UniProtKB-KW"/>
</dbReference>
<dbReference type="Gene3D" id="2.40.110.10">
    <property type="entry name" value="Butyryl-CoA Dehydrogenase, subunit A, domain 2"/>
    <property type="match status" value="1"/>
</dbReference>
<evidence type="ECO:0000256" key="5">
    <source>
        <dbReference type="ARBA" id="ARBA00022630"/>
    </source>
</evidence>
<keyword evidence="6 8" id="KW-0274">FAD</keyword>
<dbReference type="InterPro" id="IPR036250">
    <property type="entry name" value="AcylCo_DH-like_C"/>
</dbReference>
<evidence type="ECO:0000313" key="13">
    <source>
        <dbReference type="Proteomes" id="UP000650524"/>
    </source>
</evidence>
<dbReference type="SUPFAM" id="SSF47203">
    <property type="entry name" value="Acyl-CoA dehydrogenase C-terminal domain-like"/>
    <property type="match status" value="1"/>
</dbReference>
<evidence type="ECO:0000259" key="10">
    <source>
        <dbReference type="Pfam" id="PF02770"/>
    </source>
</evidence>
<dbReference type="GO" id="GO:0050660">
    <property type="term" value="F:flavin adenine dinucleotide binding"/>
    <property type="evidence" value="ECO:0007669"/>
    <property type="project" value="InterPro"/>
</dbReference>
<comment type="caution">
    <text evidence="12">The sequence shown here is derived from an EMBL/GenBank/DDBJ whole genome shotgun (WGS) entry which is preliminary data.</text>
</comment>
<dbReference type="InterPro" id="IPR009100">
    <property type="entry name" value="AcylCoA_DH/oxidase_NM_dom_sf"/>
</dbReference>
<dbReference type="InterPro" id="IPR013786">
    <property type="entry name" value="AcylCoA_DH/ox_N"/>
</dbReference>
<feature type="domain" description="Acyl-CoA oxidase/dehydrogenase middle" evidence="10">
    <location>
        <begin position="123"/>
        <end position="218"/>
    </location>
</feature>
<feature type="domain" description="Acyl-CoA dehydrogenase/oxidase N-terminal" evidence="11">
    <location>
        <begin position="7"/>
        <end position="118"/>
    </location>
</feature>
<evidence type="ECO:0000256" key="8">
    <source>
        <dbReference type="RuleBase" id="RU362125"/>
    </source>
</evidence>
<evidence type="ECO:0000256" key="4">
    <source>
        <dbReference type="ARBA" id="ARBA00022456"/>
    </source>
</evidence>
<dbReference type="InterPro" id="IPR046373">
    <property type="entry name" value="Acyl-CoA_Oxase/DH_mid-dom_sf"/>
</dbReference>
<dbReference type="GO" id="GO:0003995">
    <property type="term" value="F:acyl-CoA dehydrogenase activity"/>
    <property type="evidence" value="ECO:0007669"/>
    <property type="project" value="InterPro"/>
</dbReference>
<keyword evidence="5 8" id="KW-0285">Flavoprotein</keyword>
<dbReference type="PANTHER" id="PTHR43884">
    <property type="entry name" value="ACYL-COA DEHYDROGENASE"/>
    <property type="match status" value="1"/>
</dbReference>
<keyword evidence="7 8" id="KW-0560">Oxidoreductase</keyword>
<gene>
    <name evidence="12" type="ORF">H8E19_18830</name>
</gene>
<comment type="pathway">
    <text evidence="2">Amino-acid degradation; L-valine degradation.</text>
</comment>